<dbReference type="GO" id="GO:0009506">
    <property type="term" value="C:plasmodesma"/>
    <property type="evidence" value="ECO:0007669"/>
    <property type="project" value="TreeGrafter"/>
</dbReference>
<evidence type="ECO:0000313" key="8">
    <source>
        <dbReference type="EMBL" id="KAJ7981483.1"/>
    </source>
</evidence>
<dbReference type="AlphaFoldDB" id="A0AAD7QHA8"/>
<keyword evidence="6" id="KW-1015">Disulfide bond</keyword>
<keyword evidence="3" id="KW-0964">Secreted</keyword>
<evidence type="ECO:0000256" key="2">
    <source>
        <dbReference type="ARBA" id="ARBA00009178"/>
    </source>
</evidence>
<sequence length="123" mass="13847">MSNRHLLILFTMALAMVSKSFSYTISHKGPNHFSSRETMAAQRHKCTGLLGECNEEEEMAMESSSITRRVLAQNRYISYGALKGDNVPCNRRGNSYYNCQRSGRANPYQRGCSTITHCARSSN</sequence>
<dbReference type="GO" id="GO:0019722">
    <property type="term" value="P:calcium-mediated signaling"/>
    <property type="evidence" value="ECO:0007669"/>
    <property type="project" value="TreeGrafter"/>
</dbReference>
<evidence type="ECO:0000256" key="6">
    <source>
        <dbReference type="ARBA" id="ARBA00023157"/>
    </source>
</evidence>
<comment type="similarity">
    <text evidence="2">Belongs to the plant rapid alkalinization factor (RALF) family.</text>
</comment>
<dbReference type="GO" id="GO:0005179">
    <property type="term" value="F:hormone activity"/>
    <property type="evidence" value="ECO:0007669"/>
    <property type="project" value="UniProtKB-KW"/>
</dbReference>
<keyword evidence="4" id="KW-0372">Hormone</keyword>
<dbReference type="PANTHER" id="PTHR33136:SF89">
    <property type="entry name" value="PROTEIN RALF-LIKE 19"/>
    <property type="match status" value="1"/>
</dbReference>
<gene>
    <name evidence="8" type="ORF">O6P43_000741</name>
</gene>
<dbReference type="KEGG" id="qsa:O6P43_000741"/>
<dbReference type="PANTHER" id="PTHR33136">
    <property type="entry name" value="RAPID ALKALINIZATION FACTOR-LIKE"/>
    <property type="match status" value="1"/>
</dbReference>
<evidence type="ECO:0000256" key="4">
    <source>
        <dbReference type="ARBA" id="ARBA00022702"/>
    </source>
</evidence>
<evidence type="ECO:0000256" key="3">
    <source>
        <dbReference type="ARBA" id="ARBA00022525"/>
    </source>
</evidence>
<evidence type="ECO:0000256" key="1">
    <source>
        <dbReference type="ARBA" id="ARBA00004613"/>
    </source>
</evidence>
<organism evidence="8 9">
    <name type="scientific">Quillaja saponaria</name>
    <name type="common">Soap bark tree</name>
    <dbReference type="NCBI Taxonomy" id="32244"/>
    <lineage>
        <taxon>Eukaryota</taxon>
        <taxon>Viridiplantae</taxon>
        <taxon>Streptophyta</taxon>
        <taxon>Embryophyta</taxon>
        <taxon>Tracheophyta</taxon>
        <taxon>Spermatophyta</taxon>
        <taxon>Magnoliopsida</taxon>
        <taxon>eudicotyledons</taxon>
        <taxon>Gunneridae</taxon>
        <taxon>Pentapetalae</taxon>
        <taxon>rosids</taxon>
        <taxon>fabids</taxon>
        <taxon>Fabales</taxon>
        <taxon>Quillajaceae</taxon>
        <taxon>Quillaja</taxon>
    </lineage>
</organism>
<comment type="caution">
    <text evidence="8">The sequence shown here is derived from an EMBL/GenBank/DDBJ whole genome shotgun (WGS) entry which is preliminary data.</text>
</comment>
<protein>
    <submittedName>
        <fullName evidence="8">Rapid ALkalinization Factor</fullName>
    </submittedName>
</protein>
<evidence type="ECO:0000256" key="5">
    <source>
        <dbReference type="ARBA" id="ARBA00022729"/>
    </source>
</evidence>
<comment type="subcellular location">
    <subcellularLocation>
        <location evidence="1">Secreted</location>
    </subcellularLocation>
</comment>
<dbReference type="GO" id="GO:0005576">
    <property type="term" value="C:extracellular region"/>
    <property type="evidence" value="ECO:0007669"/>
    <property type="project" value="UniProtKB-SubCell"/>
</dbReference>
<keyword evidence="5 7" id="KW-0732">Signal</keyword>
<feature type="chain" id="PRO_5042176792" evidence="7">
    <location>
        <begin position="23"/>
        <end position="123"/>
    </location>
</feature>
<dbReference type="InterPro" id="IPR008801">
    <property type="entry name" value="RALF"/>
</dbReference>
<name>A0AAD7QHA8_QUISA</name>
<feature type="signal peptide" evidence="7">
    <location>
        <begin position="1"/>
        <end position="22"/>
    </location>
</feature>
<evidence type="ECO:0000256" key="7">
    <source>
        <dbReference type="SAM" id="SignalP"/>
    </source>
</evidence>
<accession>A0AAD7QHA8</accession>
<dbReference type="Pfam" id="PF05498">
    <property type="entry name" value="RALF"/>
    <property type="match status" value="1"/>
</dbReference>
<dbReference type="Proteomes" id="UP001163823">
    <property type="component" value="Chromosome 1"/>
</dbReference>
<proteinExistence type="inferred from homology"/>
<dbReference type="EMBL" id="JARAOO010000001">
    <property type="protein sequence ID" value="KAJ7981483.1"/>
    <property type="molecule type" value="Genomic_DNA"/>
</dbReference>
<reference evidence="8 9" key="1">
    <citation type="journal article" date="2023" name="Science">
        <title>Elucidation of the pathway for biosynthesis of saponin adjuvants from the soapbark tree.</title>
        <authorList>
            <person name="Reed J."/>
            <person name="Orme A."/>
            <person name="El-Demerdash A."/>
            <person name="Owen C."/>
            <person name="Martin L.B.B."/>
            <person name="Misra R.C."/>
            <person name="Kikuchi S."/>
            <person name="Rejzek M."/>
            <person name="Martin A.C."/>
            <person name="Harkess A."/>
            <person name="Leebens-Mack J."/>
            <person name="Louveau T."/>
            <person name="Stephenson M.J."/>
            <person name="Osbourn A."/>
        </authorList>
    </citation>
    <scope>NUCLEOTIDE SEQUENCE [LARGE SCALE GENOMIC DNA]</scope>
    <source>
        <strain evidence="8">S10</strain>
    </source>
</reference>
<keyword evidence="9" id="KW-1185">Reference proteome</keyword>
<evidence type="ECO:0000313" key="9">
    <source>
        <dbReference type="Proteomes" id="UP001163823"/>
    </source>
</evidence>
<dbReference type="GO" id="GO:0040008">
    <property type="term" value="P:regulation of growth"/>
    <property type="evidence" value="ECO:0007669"/>
    <property type="project" value="UniProtKB-ARBA"/>
</dbReference>